<name>A0A4Z2EHF9_9TELE</name>
<sequence length="201" mass="20666">MTPCSTGHVTSCSTGHMTSCSTGHMTSCSTGHVTPCSTGHMTSCCTGHMTPCSTGHLTSCSTGHMTPCSTGHMTSCCTGHMTSCCTGHMTPCMALCDAFPSGCSCAPRRPPGGNGCFLLEVFFLRGSAHFVNRTETTFQLHGIQRKETLSAALFNTRVEGRGGASTAGGGATAQHSFSTDNLHWAAAGAPGSGEESTTRTQ</sequence>
<dbReference type="AlphaFoldDB" id="A0A4Z2EHF9"/>
<evidence type="ECO:0000313" key="1">
    <source>
        <dbReference type="EMBL" id="TNN28111.1"/>
    </source>
</evidence>
<reference evidence="1 2" key="1">
    <citation type="submission" date="2019-03" db="EMBL/GenBank/DDBJ databases">
        <title>First draft genome of Liparis tanakae, snailfish: a comprehensive survey of snailfish specific genes.</title>
        <authorList>
            <person name="Kim W."/>
            <person name="Song I."/>
            <person name="Jeong J.-H."/>
            <person name="Kim D."/>
            <person name="Kim S."/>
            <person name="Ryu S."/>
            <person name="Song J.Y."/>
            <person name="Lee S.K."/>
        </authorList>
    </citation>
    <scope>NUCLEOTIDE SEQUENCE [LARGE SCALE GENOMIC DNA]</scope>
    <source>
        <tissue evidence="1">Muscle</tissue>
    </source>
</reference>
<keyword evidence="2" id="KW-1185">Reference proteome</keyword>
<dbReference type="EMBL" id="SRLO01007283">
    <property type="protein sequence ID" value="TNN28111.1"/>
    <property type="molecule type" value="Genomic_DNA"/>
</dbReference>
<proteinExistence type="predicted"/>
<dbReference type="Proteomes" id="UP000314294">
    <property type="component" value="Unassembled WGS sequence"/>
</dbReference>
<protein>
    <submittedName>
        <fullName evidence="1">Epsin-1</fullName>
    </submittedName>
</protein>
<gene>
    <name evidence="1" type="primary">ent1_2</name>
    <name evidence="1" type="ORF">EYF80_061743</name>
</gene>
<evidence type="ECO:0000313" key="2">
    <source>
        <dbReference type="Proteomes" id="UP000314294"/>
    </source>
</evidence>
<comment type="caution">
    <text evidence="1">The sequence shown here is derived from an EMBL/GenBank/DDBJ whole genome shotgun (WGS) entry which is preliminary data.</text>
</comment>
<organism evidence="1 2">
    <name type="scientific">Liparis tanakae</name>
    <name type="common">Tanaka's snailfish</name>
    <dbReference type="NCBI Taxonomy" id="230148"/>
    <lineage>
        <taxon>Eukaryota</taxon>
        <taxon>Metazoa</taxon>
        <taxon>Chordata</taxon>
        <taxon>Craniata</taxon>
        <taxon>Vertebrata</taxon>
        <taxon>Euteleostomi</taxon>
        <taxon>Actinopterygii</taxon>
        <taxon>Neopterygii</taxon>
        <taxon>Teleostei</taxon>
        <taxon>Neoteleostei</taxon>
        <taxon>Acanthomorphata</taxon>
        <taxon>Eupercaria</taxon>
        <taxon>Perciformes</taxon>
        <taxon>Cottioidei</taxon>
        <taxon>Cottales</taxon>
        <taxon>Liparidae</taxon>
        <taxon>Liparis</taxon>
    </lineage>
</organism>
<accession>A0A4Z2EHF9</accession>